<organism evidence="3 4">
    <name type="scientific">Rhodonellum ikkaensis</name>
    <dbReference type="NCBI Taxonomy" id="336829"/>
    <lineage>
        <taxon>Bacteria</taxon>
        <taxon>Pseudomonadati</taxon>
        <taxon>Bacteroidota</taxon>
        <taxon>Cytophagia</taxon>
        <taxon>Cytophagales</taxon>
        <taxon>Cytophagaceae</taxon>
        <taxon>Rhodonellum</taxon>
    </lineage>
</organism>
<evidence type="ECO:0000256" key="1">
    <source>
        <dbReference type="SAM" id="SignalP"/>
    </source>
</evidence>
<evidence type="ECO:0000259" key="2">
    <source>
        <dbReference type="Pfam" id="PF18935"/>
    </source>
</evidence>
<dbReference type="InterPro" id="IPR043738">
    <property type="entry name" value="DUF5683"/>
</dbReference>
<feature type="domain" description="DUF5683" evidence="2">
    <location>
        <begin position="56"/>
        <end position="200"/>
    </location>
</feature>
<comment type="caution">
    <text evidence="3">The sequence shown here is derived from an EMBL/GenBank/DDBJ whole genome shotgun (WGS) entry which is preliminary data.</text>
</comment>
<keyword evidence="4" id="KW-1185">Reference proteome</keyword>
<feature type="chain" id="PRO_5045077557" description="DUF5683 domain-containing protein" evidence="1">
    <location>
        <begin position="40"/>
        <end position="200"/>
    </location>
</feature>
<accession>A0A1H3R1R5</accession>
<gene>
    <name evidence="3" type="ORF">SAMN05444412_107145</name>
</gene>
<evidence type="ECO:0000313" key="3">
    <source>
        <dbReference type="EMBL" id="SDZ19772.1"/>
    </source>
</evidence>
<dbReference type="Proteomes" id="UP000199663">
    <property type="component" value="Unassembled WGS sequence"/>
</dbReference>
<name>A0A1H3R1R5_9BACT</name>
<proteinExistence type="predicted"/>
<evidence type="ECO:0000313" key="4">
    <source>
        <dbReference type="Proteomes" id="UP000199663"/>
    </source>
</evidence>
<dbReference type="Pfam" id="PF18935">
    <property type="entry name" value="DUF5683"/>
    <property type="match status" value="1"/>
</dbReference>
<sequence length="200" mass="22713">MKSFNSTPFPFDNPKSKMSPLLLAFLLFMGIFFCHSSFAQEAAEEDPIILRDRSIKDPKTATILSAVLPGAGQVYNEKVWKVPIIYGGIITNAYFAEFNNRRYKVFRKALFALDRQEPNPAFPNLNRDALVRNVNYWRKNRDLVFVFFGIIYALNIIDAQVDAHLSGFDISDDLTLKLEPSFESHSAGGNTFGMSLKLKF</sequence>
<dbReference type="EMBL" id="FNQC01000007">
    <property type="protein sequence ID" value="SDZ19772.1"/>
    <property type="molecule type" value="Genomic_DNA"/>
</dbReference>
<reference evidence="3 4" key="1">
    <citation type="submission" date="2016-10" db="EMBL/GenBank/DDBJ databases">
        <authorList>
            <person name="Varghese N."/>
            <person name="Submissions S."/>
        </authorList>
    </citation>
    <scope>NUCLEOTIDE SEQUENCE [LARGE SCALE GENOMIC DNA]</scope>
    <source>
        <strain evidence="3 4">DSM 17997</strain>
    </source>
</reference>
<keyword evidence="1" id="KW-0732">Signal</keyword>
<protein>
    <recommendedName>
        <fullName evidence="2">DUF5683 domain-containing protein</fullName>
    </recommendedName>
</protein>
<feature type="signal peptide" evidence="1">
    <location>
        <begin position="1"/>
        <end position="39"/>
    </location>
</feature>